<accession>A0A941EZ35</accession>
<dbReference type="PANTHER" id="PTHR42852">
    <property type="entry name" value="THIOL:DISULFIDE INTERCHANGE PROTEIN DSBE"/>
    <property type="match status" value="1"/>
</dbReference>
<proteinExistence type="predicted"/>
<dbReference type="SUPFAM" id="SSF52833">
    <property type="entry name" value="Thioredoxin-like"/>
    <property type="match status" value="1"/>
</dbReference>
<dbReference type="GO" id="GO:0016491">
    <property type="term" value="F:oxidoreductase activity"/>
    <property type="evidence" value="ECO:0007669"/>
    <property type="project" value="InterPro"/>
</dbReference>
<dbReference type="Gene3D" id="3.40.30.10">
    <property type="entry name" value="Glutaredoxin"/>
    <property type="match status" value="1"/>
</dbReference>
<dbReference type="PANTHER" id="PTHR42852:SF13">
    <property type="entry name" value="PROTEIN DIPZ"/>
    <property type="match status" value="1"/>
</dbReference>
<dbReference type="EMBL" id="JAGTAR010000002">
    <property type="protein sequence ID" value="MBR8534273.1"/>
    <property type="molecule type" value="Genomic_DNA"/>
</dbReference>
<organism evidence="2 3">
    <name type="scientific">Carboxylicivirga sediminis</name>
    <dbReference type="NCBI Taxonomy" id="2006564"/>
    <lineage>
        <taxon>Bacteria</taxon>
        <taxon>Pseudomonadati</taxon>
        <taxon>Bacteroidota</taxon>
        <taxon>Bacteroidia</taxon>
        <taxon>Marinilabiliales</taxon>
        <taxon>Marinilabiliaceae</taxon>
        <taxon>Carboxylicivirga</taxon>
    </lineage>
</organism>
<reference evidence="2" key="2">
    <citation type="submission" date="2021-04" db="EMBL/GenBank/DDBJ databases">
        <authorList>
            <person name="Zhang T."/>
            <person name="Zhang Y."/>
            <person name="Lu D."/>
            <person name="Zuo D."/>
            <person name="Du Z."/>
        </authorList>
    </citation>
    <scope>NUCLEOTIDE SEQUENCE</scope>
    <source>
        <strain evidence="2">JR1</strain>
    </source>
</reference>
<dbReference type="GO" id="GO:0016209">
    <property type="term" value="F:antioxidant activity"/>
    <property type="evidence" value="ECO:0007669"/>
    <property type="project" value="InterPro"/>
</dbReference>
<dbReference type="Proteomes" id="UP000679220">
    <property type="component" value="Unassembled WGS sequence"/>
</dbReference>
<dbReference type="AlphaFoldDB" id="A0A941EZ35"/>
<evidence type="ECO:0000313" key="3">
    <source>
        <dbReference type="Proteomes" id="UP000679220"/>
    </source>
</evidence>
<dbReference type="InterPro" id="IPR013766">
    <property type="entry name" value="Thioredoxin_domain"/>
</dbReference>
<dbReference type="PROSITE" id="PS51352">
    <property type="entry name" value="THIOREDOXIN_2"/>
    <property type="match status" value="1"/>
</dbReference>
<dbReference type="InterPro" id="IPR050553">
    <property type="entry name" value="Thioredoxin_ResA/DsbE_sf"/>
</dbReference>
<dbReference type="RefSeq" id="WP_212188183.1">
    <property type="nucleotide sequence ID" value="NZ_JAGTAR010000002.1"/>
</dbReference>
<keyword evidence="3" id="KW-1185">Reference proteome</keyword>
<sequence length="437" mass="49710">MRLISFLSFIILFFSCQPPSEISQKTNHINWQQVKGGTCVDYDFINKNNDKVIIIEFWSTSCGPCIEAMHHLKELKAKFGDELQIVCVSIEPINRINAFISDNNFPFDFIYDKDRSLSKVFPHNAIPYSILIDKNGQIHANTIPGYITNEIITELINGGKPHLPVIECKTKSDEIAKSTKINKALVSFELRNSNVADRQMKMEMLDVKVPKQIINGWQGNALVDTFQIINSCTITKATILTLYQYAFANLTKARFIFDEELNYINSFSPLNLYNIDFSCSNFAGDYRKILLGQLNAAFNLKISINEKDVVFYKLIKISEKDCVIKEGYEAFDVKGSSSVSFKEFIVNKNCTAAELVSLIENQLLYVSQNGEYINEPNRAIRYPVVTDLSGKYTINTSIKSDKANVDDWLKLYAKNGLHLIKTRGKIAFVKIEKDKKS</sequence>
<dbReference type="Pfam" id="PF00578">
    <property type="entry name" value="AhpC-TSA"/>
    <property type="match status" value="1"/>
</dbReference>
<name>A0A941EZ35_9BACT</name>
<evidence type="ECO:0000259" key="1">
    <source>
        <dbReference type="PROSITE" id="PS51352"/>
    </source>
</evidence>
<evidence type="ECO:0000313" key="2">
    <source>
        <dbReference type="EMBL" id="MBR8534273.1"/>
    </source>
</evidence>
<feature type="domain" description="Thioredoxin" evidence="1">
    <location>
        <begin position="20"/>
        <end position="161"/>
    </location>
</feature>
<gene>
    <name evidence="2" type="ORF">KDU71_01790</name>
</gene>
<dbReference type="InterPro" id="IPR000866">
    <property type="entry name" value="AhpC/TSA"/>
</dbReference>
<dbReference type="CDD" id="cd02966">
    <property type="entry name" value="TlpA_like_family"/>
    <property type="match status" value="1"/>
</dbReference>
<dbReference type="PROSITE" id="PS51257">
    <property type="entry name" value="PROKAR_LIPOPROTEIN"/>
    <property type="match status" value="1"/>
</dbReference>
<reference evidence="2" key="1">
    <citation type="journal article" date="2018" name="Int. J. Syst. Evol. Microbiol.">
        <title>Carboxylicivirga sediminis sp. nov., isolated from coastal sediment.</title>
        <authorList>
            <person name="Wang F.Q."/>
            <person name="Ren L.H."/>
            <person name="Zou R.J."/>
            <person name="Sun Y.Z."/>
            <person name="Liu X.J."/>
            <person name="Jiang F."/>
            <person name="Liu L.J."/>
        </authorList>
    </citation>
    <scope>NUCLEOTIDE SEQUENCE</scope>
    <source>
        <strain evidence="2">JR1</strain>
    </source>
</reference>
<comment type="caution">
    <text evidence="2">The sequence shown here is derived from an EMBL/GenBank/DDBJ whole genome shotgun (WGS) entry which is preliminary data.</text>
</comment>
<dbReference type="InterPro" id="IPR036249">
    <property type="entry name" value="Thioredoxin-like_sf"/>
</dbReference>
<protein>
    <submittedName>
        <fullName evidence="2">TlpA family protein disulfide reductase</fullName>
    </submittedName>
</protein>